<dbReference type="Gene3D" id="3.30.70.1320">
    <property type="entry name" value="Multidrug efflux transporter AcrB pore domain like"/>
    <property type="match status" value="1"/>
</dbReference>
<name>S6ASY1_METRE</name>
<evidence type="ECO:0000256" key="4">
    <source>
        <dbReference type="ARBA" id="ARBA00022475"/>
    </source>
</evidence>
<evidence type="ECO:0000256" key="2">
    <source>
        <dbReference type="ARBA" id="ARBA00010942"/>
    </source>
</evidence>
<feature type="transmembrane region" description="Helical" evidence="8">
    <location>
        <begin position="342"/>
        <end position="358"/>
    </location>
</feature>
<feature type="transmembrane region" description="Helical" evidence="8">
    <location>
        <begin position="442"/>
        <end position="464"/>
    </location>
</feature>
<keyword evidence="6 8" id="KW-1133">Transmembrane helix</keyword>
<keyword evidence="3" id="KW-0813">Transport</keyword>
<dbReference type="Gene3D" id="3.30.70.1440">
    <property type="entry name" value="Multidrug efflux transporter AcrB pore domain"/>
    <property type="match status" value="1"/>
</dbReference>
<sequence length="1053" mass="114366">MIEKLIRWSVGNRFLVLLATLFALAWGIWSLRSTPIDALPDLSDVQVIIRTPYPGQAPQIVENQVTFPLTTTMLSVPGAKTVRGFSFFGDSFVYVLFEDGTDLYWARSRVLEYLNQVQGRLPAAAKPALGPDATGVGWIFQYALVDRSGTHDLAQLRALQDWFLKFELKTLPNVAEVATVGGMVRQYQIQVDPLRLANLGITQGDVVEAIDKANQEAGGAVLELGEAEFMVRATGYLKNLADFRAVPLKLTPDGTPITLGDVATIQLGPEMRRGIAELDGEGETVGGVVILRSGKNARDTIAAVKAKLDELQKSLPDGVELVITYDRSQLIERAVRNLSQKLIEEFIVVALVCAAFLWHLRSSMVAIVSLPVGVLIAFAVMRYQGINANIMSLGGIAIAIGAMVDAAVVMIENAHKRVEAWNASHPGETLRGEQHWRVMTDAAVEVGPALFFSLMIITLSFIPVFTLEAQEGRLFGPLAFTKTYAMAAAAGLSVTLIPVLMGYWIRGRLPAEQRNPLNRGLIRLYQPALDAVLRHPRATLVVALLAFLTTLWPVSRLGGEFLPPLEEGDLLYMPSALPGLSAQKASELLQQTDRLIRTVPEVAGVFGKAGRAESATDPAPLEMFETTVRFKPKDQWRAGMTSDKLVEELDRVVKVPGLTNIWIPPIRNRIDMLATGIKSPIGVKVAGTNLAEIDQVTQAVEHAARSVPGVTSALAERLTGGRYIDIDIDRQAAARYGMNIADVQAIVASAIGGENIGETVEGLARYPINLRYPREWRDSVDALERLPIYTTQGGQITLGTVARVRITDGPPMLKSENARPSGWVYIDVRGRDLASVVADLRQAVKASVTLAPGMSLSYSGQFEFLERANARLKLVVPATLAIIFVLLYLTFGRFDEALLIMATLPFALTGGVWFLYLMGFNLSAATGVGFIALAGVAAEFGVIMLLYLKNAWTETQDAGHTTNEDLRGAIREGAVQRVRPKAMTVAVIIAGLLPILWSGGTGSEVMSRIAVPMVGGMITAPLLSLFVIPAAYWLMRRRTQPHPISQTTLGDAS</sequence>
<feature type="transmembrane region" description="Helical" evidence="8">
    <location>
        <begin position="484"/>
        <end position="505"/>
    </location>
</feature>
<dbReference type="GO" id="GO:0042910">
    <property type="term" value="F:xenobiotic transmembrane transporter activity"/>
    <property type="evidence" value="ECO:0007669"/>
    <property type="project" value="TreeGrafter"/>
</dbReference>
<dbReference type="InterPro" id="IPR001036">
    <property type="entry name" value="Acrflvin-R"/>
</dbReference>
<keyword evidence="7 8" id="KW-0472">Membrane</keyword>
<evidence type="ECO:0000256" key="8">
    <source>
        <dbReference type="SAM" id="Phobius"/>
    </source>
</evidence>
<feature type="transmembrane region" description="Helical" evidence="8">
    <location>
        <begin position="538"/>
        <end position="555"/>
    </location>
</feature>
<feature type="transmembrane region" description="Helical" evidence="8">
    <location>
        <begin position="980"/>
        <end position="997"/>
    </location>
</feature>
<dbReference type="InterPro" id="IPR027463">
    <property type="entry name" value="AcrB_DN_DC_subdom"/>
</dbReference>
<dbReference type="STRING" id="1245471.PCA10_34560"/>
<dbReference type="PANTHER" id="PTHR32063">
    <property type="match status" value="1"/>
</dbReference>
<organism evidence="9 10">
    <name type="scientific">Metapseudomonas resinovorans NBRC 106553</name>
    <dbReference type="NCBI Taxonomy" id="1245471"/>
    <lineage>
        <taxon>Bacteria</taxon>
        <taxon>Pseudomonadati</taxon>
        <taxon>Pseudomonadota</taxon>
        <taxon>Gammaproteobacteria</taxon>
        <taxon>Pseudomonadales</taxon>
        <taxon>Pseudomonadaceae</taxon>
        <taxon>Metapseudomonas</taxon>
    </lineage>
</organism>
<accession>S6ASY1</accession>
<dbReference type="InterPro" id="IPR004763">
    <property type="entry name" value="CusA-like"/>
</dbReference>
<evidence type="ECO:0000313" key="10">
    <source>
        <dbReference type="Proteomes" id="UP000015503"/>
    </source>
</evidence>
<evidence type="ECO:0000256" key="1">
    <source>
        <dbReference type="ARBA" id="ARBA00004651"/>
    </source>
</evidence>
<dbReference type="OrthoDB" id="9758757at2"/>
<comment type="subcellular location">
    <subcellularLocation>
        <location evidence="1">Cell membrane</location>
        <topology evidence="1">Multi-pass membrane protein</topology>
    </subcellularLocation>
</comment>
<dbReference type="AlphaFoldDB" id="S6ASY1"/>
<keyword evidence="5 8" id="KW-0812">Transmembrane</keyword>
<evidence type="ECO:0000256" key="6">
    <source>
        <dbReference type="ARBA" id="ARBA00022989"/>
    </source>
</evidence>
<dbReference type="PATRIC" id="fig|1245471.3.peg.3495"/>
<dbReference type="RefSeq" id="WP_016493333.1">
    <property type="nucleotide sequence ID" value="NC_021499.1"/>
</dbReference>
<evidence type="ECO:0000256" key="5">
    <source>
        <dbReference type="ARBA" id="ARBA00022692"/>
    </source>
</evidence>
<dbReference type="Gene3D" id="1.20.1640.10">
    <property type="entry name" value="Multidrug efflux transporter AcrB transmembrane domain"/>
    <property type="match status" value="2"/>
</dbReference>
<gene>
    <name evidence="9" type="primary">cusA</name>
    <name evidence="9" type="ORF">PCA10_34560</name>
</gene>
<feature type="transmembrane region" description="Helical" evidence="8">
    <location>
        <begin position="390"/>
        <end position="411"/>
    </location>
</feature>
<dbReference type="GO" id="GO:0005886">
    <property type="term" value="C:plasma membrane"/>
    <property type="evidence" value="ECO:0007669"/>
    <property type="project" value="UniProtKB-SubCell"/>
</dbReference>
<evidence type="ECO:0000313" key="9">
    <source>
        <dbReference type="EMBL" id="BAN49188.1"/>
    </source>
</evidence>
<dbReference type="Gene3D" id="3.30.70.1430">
    <property type="entry name" value="Multidrug efflux transporter AcrB pore domain"/>
    <property type="match status" value="2"/>
</dbReference>
<dbReference type="eggNOG" id="COG3696">
    <property type="taxonomic scope" value="Bacteria"/>
</dbReference>
<feature type="transmembrane region" description="Helical" evidence="8">
    <location>
        <begin position="924"/>
        <end position="948"/>
    </location>
</feature>
<dbReference type="SUPFAM" id="SSF82714">
    <property type="entry name" value="Multidrug efflux transporter AcrB TolC docking domain, DN and DC subdomains"/>
    <property type="match status" value="2"/>
</dbReference>
<dbReference type="Gene3D" id="3.30.2090.10">
    <property type="entry name" value="Multidrug efflux transporter AcrB TolC docking domain, DN and DC subdomains"/>
    <property type="match status" value="2"/>
</dbReference>
<dbReference type="EMBL" id="AP013068">
    <property type="protein sequence ID" value="BAN49188.1"/>
    <property type="molecule type" value="Genomic_DNA"/>
</dbReference>
<comment type="similarity">
    <text evidence="2">Belongs to the resistance-nodulation-cell division (RND) (TC 2.A.6) family.</text>
</comment>
<dbReference type="PRINTS" id="PR00702">
    <property type="entry name" value="ACRIFLAVINRP"/>
</dbReference>
<feature type="transmembrane region" description="Helical" evidence="8">
    <location>
        <begin position="874"/>
        <end position="891"/>
    </location>
</feature>
<keyword evidence="4" id="KW-1003">Cell membrane</keyword>
<dbReference type="NCBIfam" id="TIGR00914">
    <property type="entry name" value="2A0601"/>
    <property type="match status" value="1"/>
</dbReference>
<evidence type="ECO:0000256" key="7">
    <source>
        <dbReference type="ARBA" id="ARBA00023136"/>
    </source>
</evidence>
<dbReference type="KEGG" id="pre:PCA10_34560"/>
<feature type="transmembrane region" description="Helical" evidence="8">
    <location>
        <begin position="365"/>
        <end position="384"/>
    </location>
</feature>
<dbReference type="Pfam" id="PF00873">
    <property type="entry name" value="ACR_tran"/>
    <property type="match status" value="1"/>
</dbReference>
<dbReference type="Proteomes" id="UP000015503">
    <property type="component" value="Chromosome"/>
</dbReference>
<evidence type="ECO:0000256" key="3">
    <source>
        <dbReference type="ARBA" id="ARBA00022448"/>
    </source>
</evidence>
<dbReference type="PANTHER" id="PTHR32063:SF19">
    <property type="entry name" value="CATION EFFLUX SYSTEM PROTEIN CUSA"/>
    <property type="match status" value="1"/>
</dbReference>
<keyword evidence="10" id="KW-1185">Reference proteome</keyword>
<dbReference type="HOGENOM" id="CLU_002755_1_2_6"/>
<feature type="transmembrane region" description="Helical" evidence="8">
    <location>
        <begin position="898"/>
        <end position="918"/>
    </location>
</feature>
<dbReference type="SUPFAM" id="SSF82866">
    <property type="entry name" value="Multidrug efflux transporter AcrB transmembrane domain"/>
    <property type="match status" value="2"/>
</dbReference>
<feature type="transmembrane region" description="Helical" evidence="8">
    <location>
        <begin position="1009"/>
        <end position="1034"/>
    </location>
</feature>
<proteinExistence type="inferred from homology"/>
<dbReference type="SUPFAM" id="SSF82693">
    <property type="entry name" value="Multidrug efflux transporter AcrB pore domain, PN1, PN2, PC1 and PC2 subdomains"/>
    <property type="match status" value="2"/>
</dbReference>
<reference evidence="9 10" key="1">
    <citation type="journal article" date="2013" name="Genome Announc.">
        <title>Complete Genome Sequence of the Carbazole Degrader Pseudomonas resinovorans Strain CA10 (NBRC 106553).</title>
        <authorList>
            <person name="Shintani M."/>
            <person name="Hosoyama A."/>
            <person name="Ohji S."/>
            <person name="Tsuchikane K."/>
            <person name="Takarada H."/>
            <person name="Yamazoe A."/>
            <person name="Fujita N."/>
            <person name="Nojiri H."/>
        </authorList>
    </citation>
    <scope>NUCLEOTIDE SEQUENCE [LARGE SCALE GENOMIC DNA]</scope>
    <source>
        <strain evidence="9 10">NBRC 106553</strain>
    </source>
</reference>
<dbReference type="GO" id="GO:0008324">
    <property type="term" value="F:monoatomic cation transmembrane transporter activity"/>
    <property type="evidence" value="ECO:0007669"/>
    <property type="project" value="InterPro"/>
</dbReference>
<protein>
    <submittedName>
        <fullName evidence="9">Heavy metal efflux pump membrane protein CusA</fullName>
    </submittedName>
</protein>